<gene>
    <name evidence="2" type="ORF">AWB68_01631</name>
</gene>
<evidence type="ECO:0000256" key="1">
    <source>
        <dbReference type="SAM" id="Phobius"/>
    </source>
</evidence>
<proteinExistence type="predicted"/>
<dbReference type="AlphaFoldDB" id="A0A158GZI4"/>
<keyword evidence="1" id="KW-0472">Membrane</keyword>
<keyword evidence="1" id="KW-1133">Transmembrane helix</keyword>
<feature type="transmembrane region" description="Helical" evidence="1">
    <location>
        <begin position="88"/>
        <end position="105"/>
    </location>
</feature>
<protein>
    <submittedName>
        <fullName evidence="2">Branched-chain amino acid transport</fullName>
    </submittedName>
</protein>
<accession>A0A158GZI4</accession>
<organism evidence="2 3">
    <name type="scientific">Caballeronia choica</name>
    <dbReference type="NCBI Taxonomy" id="326476"/>
    <lineage>
        <taxon>Bacteria</taxon>
        <taxon>Pseudomonadati</taxon>
        <taxon>Pseudomonadota</taxon>
        <taxon>Betaproteobacteria</taxon>
        <taxon>Burkholderiales</taxon>
        <taxon>Burkholderiaceae</taxon>
        <taxon>Caballeronia</taxon>
    </lineage>
</organism>
<dbReference type="EMBL" id="FCON02000012">
    <property type="protein sequence ID" value="SAL37462.1"/>
    <property type="molecule type" value="Genomic_DNA"/>
</dbReference>
<dbReference type="Pfam" id="PF05437">
    <property type="entry name" value="AzlD"/>
    <property type="match status" value="1"/>
</dbReference>
<feature type="transmembrane region" description="Helical" evidence="1">
    <location>
        <begin position="67"/>
        <end position="83"/>
    </location>
</feature>
<name>A0A158GZI4_9BURK</name>
<feature type="transmembrane region" description="Helical" evidence="1">
    <location>
        <begin position="6"/>
        <end position="25"/>
    </location>
</feature>
<sequence length="106" mass="11625">MSIYLVFIGVGLAAFLPRYLPLVLWGELEPPAWAQSVLRFVPTTVLAAIVAPSLLMPSGDRIDLSMHNAYIFGGCAVLIIALISKRMLLSCFVGVAVFYAWHAFVR</sequence>
<dbReference type="Proteomes" id="UP000054770">
    <property type="component" value="Unassembled WGS sequence"/>
</dbReference>
<keyword evidence="1" id="KW-0812">Transmembrane</keyword>
<comment type="caution">
    <text evidence="2">The sequence shown here is derived from an EMBL/GenBank/DDBJ whole genome shotgun (WGS) entry which is preliminary data.</text>
</comment>
<evidence type="ECO:0000313" key="3">
    <source>
        <dbReference type="Proteomes" id="UP000054770"/>
    </source>
</evidence>
<dbReference type="OrthoDB" id="515103at2"/>
<dbReference type="InterPro" id="IPR008407">
    <property type="entry name" value="Brnchd-chn_aa_trnsp_AzlD"/>
</dbReference>
<dbReference type="RefSeq" id="WP_160109988.1">
    <property type="nucleotide sequence ID" value="NZ_FCON02000012.1"/>
</dbReference>
<feature type="transmembrane region" description="Helical" evidence="1">
    <location>
        <begin position="37"/>
        <end position="55"/>
    </location>
</feature>
<evidence type="ECO:0000313" key="2">
    <source>
        <dbReference type="EMBL" id="SAL37462.1"/>
    </source>
</evidence>
<reference evidence="2" key="1">
    <citation type="submission" date="2016-01" db="EMBL/GenBank/DDBJ databases">
        <authorList>
            <person name="Peeters C."/>
        </authorList>
    </citation>
    <scope>NUCLEOTIDE SEQUENCE [LARGE SCALE GENOMIC DNA]</scope>
    <source>
        <strain evidence="2">LMG 22940</strain>
    </source>
</reference>
<keyword evidence="3" id="KW-1185">Reference proteome</keyword>